<reference evidence="2" key="1">
    <citation type="submission" date="2022-11" db="UniProtKB">
        <authorList>
            <consortium name="WormBaseParasite"/>
        </authorList>
    </citation>
    <scope>IDENTIFICATION</scope>
</reference>
<organism evidence="1 2">
    <name type="scientific">Parascaris univalens</name>
    <name type="common">Nematode worm</name>
    <dbReference type="NCBI Taxonomy" id="6257"/>
    <lineage>
        <taxon>Eukaryota</taxon>
        <taxon>Metazoa</taxon>
        <taxon>Ecdysozoa</taxon>
        <taxon>Nematoda</taxon>
        <taxon>Chromadorea</taxon>
        <taxon>Rhabditida</taxon>
        <taxon>Spirurina</taxon>
        <taxon>Ascaridomorpha</taxon>
        <taxon>Ascaridoidea</taxon>
        <taxon>Ascarididae</taxon>
        <taxon>Parascaris</taxon>
    </lineage>
</organism>
<proteinExistence type="predicted"/>
<dbReference type="Proteomes" id="UP000887569">
    <property type="component" value="Unplaced"/>
</dbReference>
<dbReference type="AlphaFoldDB" id="A0A914ZHP0"/>
<sequence>MGRGRCYSVTDLLLEESDIKSYDGKHAIVDIGVPRTCLIQDKKCEETRSTVVWDPEAKKCLYEVKGQHTMWQKFFRVPELQARFRLKSEVPISLRECVLEKMGQAENGFLILIRNSHESKEQKETTKKTKIT</sequence>
<name>A0A914ZHP0_PARUN</name>
<dbReference type="WBParaSite" id="PgB03_g121_t01">
    <property type="protein sequence ID" value="PgB03_g121_t01"/>
    <property type="gene ID" value="PgB03_g121"/>
</dbReference>
<protein>
    <submittedName>
        <fullName evidence="2">SHSP domain-containing protein</fullName>
    </submittedName>
</protein>
<keyword evidence="1" id="KW-1185">Reference proteome</keyword>
<evidence type="ECO:0000313" key="2">
    <source>
        <dbReference type="WBParaSite" id="PgB03_g121_t01"/>
    </source>
</evidence>
<accession>A0A914ZHP0</accession>
<evidence type="ECO:0000313" key="1">
    <source>
        <dbReference type="Proteomes" id="UP000887569"/>
    </source>
</evidence>